<dbReference type="PANTHER" id="PTHR30572">
    <property type="entry name" value="MEMBRANE COMPONENT OF TRANSPORTER-RELATED"/>
    <property type="match status" value="1"/>
</dbReference>
<feature type="transmembrane region" description="Helical" evidence="8">
    <location>
        <begin position="421"/>
        <end position="449"/>
    </location>
</feature>
<name>A0A644UE25_9ZZZZ</name>
<dbReference type="GO" id="GO:0022857">
    <property type="term" value="F:transmembrane transporter activity"/>
    <property type="evidence" value="ECO:0007669"/>
    <property type="project" value="TreeGrafter"/>
</dbReference>
<feature type="transmembrane region" description="Helical" evidence="8">
    <location>
        <begin position="374"/>
        <end position="400"/>
    </location>
</feature>
<feature type="region of interest" description="Disordered" evidence="7">
    <location>
        <begin position="120"/>
        <end position="140"/>
    </location>
</feature>
<evidence type="ECO:0000313" key="10">
    <source>
        <dbReference type="EMBL" id="MPL77154.1"/>
    </source>
</evidence>
<evidence type="ECO:0000256" key="8">
    <source>
        <dbReference type="SAM" id="Phobius"/>
    </source>
</evidence>
<organism evidence="10">
    <name type="scientific">bioreactor metagenome</name>
    <dbReference type="NCBI Taxonomy" id="1076179"/>
    <lineage>
        <taxon>unclassified sequences</taxon>
        <taxon>metagenomes</taxon>
        <taxon>ecological metagenomes</taxon>
    </lineage>
</organism>
<sequence length="513" mass="54934">MAAILRIAFRNLFEHRSKSLIIGILLALGSMILVVGNGFIDASRQGIRNSFIENYTGNVFISGISQEGDVSLFGVTSVGGLAATPTIPQFDTVMAQIKASPQVKSVTSLATGFGIAMRDEGSGSLSSSGTESLEDETKDGELSNETVMARFLFFFGIDPRDYWTVFDSTEISSGEALKPGQTGLVINESQLAKLSDWMKRELRVGDKLVVQGFSSGGMKLREIPIVGTYKQKGDTTTPEQMAFIDIDTLRVMAGMTVGANEDISLEESQTSMLATDDFDSLFGEELFDAAPAQGGFDEKALQTQLSDTRARELANTADTGAWQFIVVRTVNEAAVAPFIASLNKSFAEQGIAARAGDWLAAAGPYGQSVDVIRIVFTVAIVILSIVAVIIIMNTFVISVIERTGEIGTMRAIGAGRSFIRRLFAAEALVLAGTFSLLGAGLGTVVTLVLRALRIKAGNPFLEVLFGGTYLSPFVTPVNFLSALLAMLLVGYLAHLYPVSVALRIQPVRAMQQE</sequence>
<evidence type="ECO:0000256" key="3">
    <source>
        <dbReference type="ARBA" id="ARBA00022692"/>
    </source>
</evidence>
<evidence type="ECO:0000256" key="1">
    <source>
        <dbReference type="ARBA" id="ARBA00004651"/>
    </source>
</evidence>
<dbReference type="InterPro" id="IPR003838">
    <property type="entry name" value="ABC3_permease_C"/>
</dbReference>
<evidence type="ECO:0000256" key="7">
    <source>
        <dbReference type="SAM" id="MobiDB-lite"/>
    </source>
</evidence>
<dbReference type="Pfam" id="PF02687">
    <property type="entry name" value="FtsX"/>
    <property type="match status" value="1"/>
</dbReference>
<evidence type="ECO:0000256" key="2">
    <source>
        <dbReference type="ARBA" id="ARBA00022475"/>
    </source>
</evidence>
<evidence type="ECO:0000256" key="5">
    <source>
        <dbReference type="ARBA" id="ARBA00023136"/>
    </source>
</evidence>
<feature type="transmembrane region" description="Helical" evidence="8">
    <location>
        <begin position="20"/>
        <end position="40"/>
    </location>
</feature>
<evidence type="ECO:0000256" key="6">
    <source>
        <dbReference type="ARBA" id="ARBA00038076"/>
    </source>
</evidence>
<evidence type="ECO:0000256" key="4">
    <source>
        <dbReference type="ARBA" id="ARBA00022989"/>
    </source>
</evidence>
<evidence type="ECO:0000259" key="9">
    <source>
        <dbReference type="Pfam" id="PF02687"/>
    </source>
</evidence>
<keyword evidence="5 8" id="KW-0472">Membrane</keyword>
<accession>A0A644UE25</accession>
<proteinExistence type="inferred from homology"/>
<keyword evidence="3 8" id="KW-0812">Transmembrane</keyword>
<dbReference type="InterPro" id="IPR050250">
    <property type="entry name" value="Macrolide_Exporter_MacB"/>
</dbReference>
<feature type="compositionally biased region" description="Low complexity" evidence="7">
    <location>
        <begin position="122"/>
        <end position="131"/>
    </location>
</feature>
<feature type="transmembrane region" description="Helical" evidence="8">
    <location>
        <begin position="469"/>
        <end position="493"/>
    </location>
</feature>
<comment type="similarity">
    <text evidence="6">Belongs to the ABC-4 integral membrane protein family.</text>
</comment>
<gene>
    <name evidence="10" type="ORF">SDC9_23005</name>
</gene>
<feature type="domain" description="ABC3 transporter permease C-terminal" evidence="9">
    <location>
        <begin position="378"/>
        <end position="506"/>
    </location>
</feature>
<comment type="subcellular location">
    <subcellularLocation>
        <location evidence="1">Cell membrane</location>
        <topology evidence="1">Multi-pass membrane protein</topology>
    </subcellularLocation>
</comment>
<keyword evidence="4 8" id="KW-1133">Transmembrane helix</keyword>
<dbReference type="GO" id="GO:0005886">
    <property type="term" value="C:plasma membrane"/>
    <property type="evidence" value="ECO:0007669"/>
    <property type="project" value="UniProtKB-SubCell"/>
</dbReference>
<reference evidence="10" key="1">
    <citation type="submission" date="2019-08" db="EMBL/GenBank/DDBJ databases">
        <authorList>
            <person name="Kucharzyk K."/>
            <person name="Murdoch R.W."/>
            <person name="Higgins S."/>
            <person name="Loffler F."/>
        </authorList>
    </citation>
    <scope>NUCLEOTIDE SEQUENCE</scope>
</reference>
<protein>
    <recommendedName>
        <fullName evidence="9">ABC3 transporter permease C-terminal domain-containing protein</fullName>
    </recommendedName>
</protein>
<comment type="caution">
    <text evidence="10">The sequence shown here is derived from an EMBL/GenBank/DDBJ whole genome shotgun (WGS) entry which is preliminary data.</text>
</comment>
<dbReference type="PANTHER" id="PTHR30572:SF4">
    <property type="entry name" value="ABC TRANSPORTER PERMEASE YTRF"/>
    <property type="match status" value="1"/>
</dbReference>
<keyword evidence="2" id="KW-1003">Cell membrane</keyword>
<dbReference type="EMBL" id="VSSQ01000104">
    <property type="protein sequence ID" value="MPL77154.1"/>
    <property type="molecule type" value="Genomic_DNA"/>
</dbReference>
<dbReference type="AlphaFoldDB" id="A0A644UE25"/>